<dbReference type="GO" id="GO:0009279">
    <property type="term" value="C:cell outer membrane"/>
    <property type="evidence" value="ECO:0007669"/>
    <property type="project" value="UniProtKB-SubCell"/>
</dbReference>
<sequence length="811" mass="90065" precursor="true">MLRPLTPPAKFSLHPLLLALGLAGASWAQAAAEPQPVELQAADEPLRLRPVRLLTPPGAPGQQSKPALVLSARALQAQVDQQAQAEGAVELRYGDLLLRADTLSYQMPTDLARAEGGVELSRNGSVVRGPSVQLFVDRFEGEFAQPSYFFSQTGGGGQARSLHFLGPQRLRAEAATYSSCPAVEPGQTPAWELSARTLRMDFEANEGLATGAVLRFQGLPILAAPALSFPLGSERKSGWLPPDVGLDKRSGFELGLPYYWNIAPQRDATLTPFVMTRRGVGLDSEFRYLEPHHKGQLNLAWLPWDRVAERKRWALNLANAGELGPGWLYRLQAERVSDDDYWKDLPKRISSPTQRLLASDLQLSRSRSFAWGEASSYARVQQWQLLQGTDPAARFESPYQRSPQIGMRLSTAADEGVLAGFIPWGRQARLEGSLELEYNRFDLPREALSSQLMTGERVHALGHVSLPMGGAAWWLIPKLSVNAASYALDRPLADGRRSAGRTVPGFSVDHGWILERQTRFFGRELQQTLEPRLLYVNTAYRDQSRLPNFDAAPKDFNFDSIYTENQFSGVDRVSDAHQLTAGVTTRWLESERGEELLRLGLVQRYRFRDQQLTPDGLPSTQKFSDLLLLGSAHLSQRWWLDGALQYNPDSGRNVRTSLRARYSPGAYRTLSAAYRLVRDQSEQLELGWQWPLFGAAAAREQTRSLNDAASGGVGCKGGGAWYSAGRLQYSLKDRRLTDSVVGVEYDAGCWILRMGAERLSTGRAETNTRLLLQLEFVGLSRLGSNALGVLRDNIPGYRQLSDPRSSNRSYD</sequence>
<comment type="caution">
    <text evidence="1">Lacks conserved residue(s) required for the propagation of feature annotation.</text>
</comment>
<keyword evidence="1" id="KW-0998">Cell outer membrane</keyword>
<organism evidence="3 4">
    <name type="scientific">Roseateles asaccharophilus</name>
    <dbReference type="NCBI Taxonomy" id="582607"/>
    <lineage>
        <taxon>Bacteria</taxon>
        <taxon>Pseudomonadati</taxon>
        <taxon>Pseudomonadota</taxon>
        <taxon>Betaproteobacteria</taxon>
        <taxon>Burkholderiales</taxon>
        <taxon>Sphaerotilaceae</taxon>
        <taxon>Roseateles</taxon>
    </lineage>
</organism>
<comment type="subunit">
    <text evidence="1">Component of the lipopolysaccharide transport and assembly complex. Interacts with LptE and LptA.</text>
</comment>
<dbReference type="OrthoDB" id="9760225at2"/>
<feature type="chain" id="PRO_5021056380" description="LPS-assembly protein LptD" evidence="1">
    <location>
        <begin position="31"/>
        <end position="811"/>
    </location>
</feature>
<comment type="caution">
    <text evidence="3">The sequence shown here is derived from an EMBL/GenBank/DDBJ whole genome shotgun (WGS) entry which is preliminary data.</text>
</comment>
<evidence type="ECO:0000256" key="1">
    <source>
        <dbReference type="HAMAP-Rule" id="MF_01411"/>
    </source>
</evidence>
<gene>
    <name evidence="1" type="primary">lptD</name>
    <name evidence="3" type="ORF">DFR39_101540</name>
</gene>
<feature type="domain" description="LptD C-terminal" evidence="2">
    <location>
        <begin position="311"/>
        <end position="685"/>
    </location>
</feature>
<keyword evidence="1" id="KW-0732">Signal</keyword>
<feature type="signal peptide" evidence="1">
    <location>
        <begin position="1"/>
        <end position="30"/>
    </location>
</feature>
<comment type="subcellular location">
    <subcellularLocation>
        <location evidence="1">Cell outer membrane</location>
    </subcellularLocation>
</comment>
<keyword evidence="1" id="KW-0472">Membrane</keyword>
<evidence type="ECO:0000313" key="4">
    <source>
        <dbReference type="Proteomes" id="UP000295357"/>
    </source>
</evidence>
<proteinExistence type="inferred from homology"/>
<dbReference type="AlphaFoldDB" id="A0A4R6NBD2"/>
<dbReference type="PANTHER" id="PTHR30189">
    <property type="entry name" value="LPS-ASSEMBLY PROTEIN"/>
    <property type="match status" value="1"/>
</dbReference>
<dbReference type="HAMAP" id="MF_01411">
    <property type="entry name" value="LPS_assembly_LptD"/>
    <property type="match status" value="1"/>
</dbReference>
<evidence type="ECO:0000259" key="2">
    <source>
        <dbReference type="Pfam" id="PF04453"/>
    </source>
</evidence>
<dbReference type="Pfam" id="PF04453">
    <property type="entry name" value="LptD"/>
    <property type="match status" value="1"/>
</dbReference>
<reference evidence="3 4" key="1">
    <citation type="submission" date="2019-03" db="EMBL/GenBank/DDBJ databases">
        <title>Genomic Encyclopedia of Type Strains, Phase IV (KMG-IV): sequencing the most valuable type-strain genomes for metagenomic binning, comparative biology and taxonomic classification.</title>
        <authorList>
            <person name="Goeker M."/>
        </authorList>
    </citation>
    <scope>NUCLEOTIDE SEQUENCE [LARGE SCALE GENOMIC DNA]</scope>
    <source>
        <strain evidence="3 4">DSM 25082</strain>
    </source>
</reference>
<evidence type="ECO:0000313" key="3">
    <source>
        <dbReference type="EMBL" id="TDP13066.1"/>
    </source>
</evidence>
<protein>
    <recommendedName>
        <fullName evidence="1">LPS-assembly protein LptD</fullName>
    </recommendedName>
</protein>
<dbReference type="Proteomes" id="UP000295357">
    <property type="component" value="Unassembled WGS sequence"/>
</dbReference>
<dbReference type="EMBL" id="SNXE01000001">
    <property type="protein sequence ID" value="TDP13066.1"/>
    <property type="molecule type" value="Genomic_DNA"/>
</dbReference>
<comment type="function">
    <text evidence="1">Together with LptE, is involved in the assembly of lipopolysaccharide (LPS) at the surface of the outer membrane.</text>
</comment>
<dbReference type="GO" id="GO:0043165">
    <property type="term" value="P:Gram-negative-bacterium-type cell outer membrane assembly"/>
    <property type="evidence" value="ECO:0007669"/>
    <property type="project" value="UniProtKB-UniRule"/>
</dbReference>
<dbReference type="InterPro" id="IPR050218">
    <property type="entry name" value="LptD"/>
</dbReference>
<dbReference type="RefSeq" id="WP_133601982.1">
    <property type="nucleotide sequence ID" value="NZ_JAUFPJ010000001.1"/>
</dbReference>
<comment type="similarity">
    <text evidence="1">Belongs to the LptD family.</text>
</comment>
<dbReference type="InterPro" id="IPR020889">
    <property type="entry name" value="LipoPS_assembly_LptD"/>
</dbReference>
<dbReference type="GO" id="GO:0015920">
    <property type="term" value="P:lipopolysaccharide transport"/>
    <property type="evidence" value="ECO:0007669"/>
    <property type="project" value="InterPro"/>
</dbReference>
<dbReference type="InterPro" id="IPR007543">
    <property type="entry name" value="LptD_C"/>
</dbReference>
<accession>A0A4R6NBD2</accession>
<dbReference type="GO" id="GO:1990351">
    <property type="term" value="C:transporter complex"/>
    <property type="evidence" value="ECO:0007669"/>
    <property type="project" value="TreeGrafter"/>
</dbReference>
<keyword evidence="4" id="KW-1185">Reference proteome</keyword>
<name>A0A4R6NBD2_9BURK</name>
<dbReference type="PANTHER" id="PTHR30189:SF1">
    <property type="entry name" value="LPS-ASSEMBLY PROTEIN LPTD"/>
    <property type="match status" value="1"/>
</dbReference>